<dbReference type="Proteomes" id="UP000199060">
    <property type="component" value="Unassembled WGS sequence"/>
</dbReference>
<dbReference type="Pfam" id="PF01799">
    <property type="entry name" value="Fer2_2"/>
    <property type="match status" value="1"/>
</dbReference>
<dbReference type="PROSITE" id="PS51085">
    <property type="entry name" value="2FE2S_FER_2"/>
    <property type="match status" value="1"/>
</dbReference>
<evidence type="ECO:0000259" key="5">
    <source>
        <dbReference type="PROSITE" id="PS51085"/>
    </source>
</evidence>
<organism evidence="6 7">
    <name type="scientific">Algoriphagus faecimaris</name>
    <dbReference type="NCBI Taxonomy" id="686796"/>
    <lineage>
        <taxon>Bacteria</taxon>
        <taxon>Pseudomonadati</taxon>
        <taxon>Bacteroidota</taxon>
        <taxon>Cytophagia</taxon>
        <taxon>Cytophagales</taxon>
        <taxon>Cyclobacteriaceae</taxon>
        <taxon>Algoriphagus</taxon>
    </lineage>
</organism>
<dbReference type="PANTHER" id="PTHR44379">
    <property type="entry name" value="OXIDOREDUCTASE WITH IRON-SULFUR SUBUNIT"/>
    <property type="match status" value="1"/>
</dbReference>
<reference evidence="7" key="1">
    <citation type="submission" date="2016-10" db="EMBL/GenBank/DDBJ databases">
        <authorList>
            <person name="Varghese N."/>
            <person name="Submissions S."/>
        </authorList>
    </citation>
    <scope>NUCLEOTIDE SEQUENCE [LARGE SCALE GENOMIC DNA]</scope>
    <source>
        <strain evidence="7">DSM 23095</strain>
    </source>
</reference>
<dbReference type="InterPro" id="IPR036884">
    <property type="entry name" value="2Fe-2S-bd_dom_sf"/>
</dbReference>
<dbReference type="GO" id="GO:0046872">
    <property type="term" value="F:metal ion binding"/>
    <property type="evidence" value="ECO:0007669"/>
    <property type="project" value="UniProtKB-KW"/>
</dbReference>
<keyword evidence="4" id="KW-0411">Iron-sulfur</keyword>
<dbReference type="InterPro" id="IPR051452">
    <property type="entry name" value="Diverse_Oxidoreductases"/>
</dbReference>
<evidence type="ECO:0000313" key="6">
    <source>
        <dbReference type="EMBL" id="SDD30720.1"/>
    </source>
</evidence>
<name>A0A1G6TNS9_9BACT</name>
<protein>
    <submittedName>
        <fullName evidence="6">Nicotinate dehydrogenase subunit A</fullName>
    </submittedName>
</protein>
<accession>A0A1G6TNS9</accession>
<dbReference type="InterPro" id="IPR002888">
    <property type="entry name" value="2Fe-2S-bd"/>
</dbReference>
<sequence>METINFQLNKTSHSVTVDPEEPLLYILREEFGLNGAKFGCGLHQCGACMVLVDGKAQFTCRRPCKDFKSKNIETIEGLENENHLHPVQEAFIETQAAQCGYCLNGMLIATVGLLRENPNPSEEQIRASLQTVLCRCGTHSRFFKAVQLAAKKIQ</sequence>
<proteinExistence type="predicted"/>
<keyword evidence="1" id="KW-0001">2Fe-2S</keyword>
<evidence type="ECO:0000256" key="1">
    <source>
        <dbReference type="ARBA" id="ARBA00022714"/>
    </source>
</evidence>
<dbReference type="Gene3D" id="1.10.150.120">
    <property type="entry name" value="[2Fe-2S]-binding domain"/>
    <property type="match status" value="1"/>
</dbReference>
<dbReference type="GO" id="GO:0016491">
    <property type="term" value="F:oxidoreductase activity"/>
    <property type="evidence" value="ECO:0007669"/>
    <property type="project" value="InterPro"/>
</dbReference>
<dbReference type="Gene3D" id="3.10.20.30">
    <property type="match status" value="1"/>
</dbReference>
<dbReference type="SUPFAM" id="SSF47741">
    <property type="entry name" value="CO dehydrogenase ISP C-domain like"/>
    <property type="match status" value="1"/>
</dbReference>
<dbReference type="OrthoDB" id="9796880at2"/>
<gene>
    <name evidence="6" type="ORF">SAMN04488104_102339</name>
</gene>
<dbReference type="EMBL" id="FNAC01000023">
    <property type="protein sequence ID" value="SDD30720.1"/>
    <property type="molecule type" value="Genomic_DNA"/>
</dbReference>
<dbReference type="RefSeq" id="WP_087940256.1">
    <property type="nucleotide sequence ID" value="NZ_FNAC01000023.1"/>
</dbReference>
<evidence type="ECO:0000313" key="7">
    <source>
        <dbReference type="Proteomes" id="UP000199060"/>
    </source>
</evidence>
<dbReference type="SUPFAM" id="SSF54292">
    <property type="entry name" value="2Fe-2S ferredoxin-like"/>
    <property type="match status" value="1"/>
</dbReference>
<dbReference type="STRING" id="686796.SAMN04488104_102339"/>
<evidence type="ECO:0000256" key="4">
    <source>
        <dbReference type="ARBA" id="ARBA00023014"/>
    </source>
</evidence>
<keyword evidence="7" id="KW-1185">Reference proteome</keyword>
<keyword evidence="2" id="KW-0479">Metal-binding</keyword>
<feature type="domain" description="2Fe-2S ferredoxin-type" evidence="5">
    <location>
        <begin position="2"/>
        <end position="78"/>
    </location>
</feature>
<dbReference type="PANTHER" id="PTHR44379:SF6">
    <property type="entry name" value="BLR6046 PROTEIN"/>
    <property type="match status" value="1"/>
</dbReference>
<dbReference type="Pfam" id="PF00111">
    <property type="entry name" value="Fer2"/>
    <property type="match status" value="1"/>
</dbReference>
<dbReference type="InterPro" id="IPR001041">
    <property type="entry name" value="2Fe-2S_ferredoxin-type"/>
</dbReference>
<dbReference type="AlphaFoldDB" id="A0A1G6TNS9"/>
<evidence type="ECO:0000256" key="2">
    <source>
        <dbReference type="ARBA" id="ARBA00022723"/>
    </source>
</evidence>
<dbReference type="InterPro" id="IPR012675">
    <property type="entry name" value="Beta-grasp_dom_sf"/>
</dbReference>
<dbReference type="GO" id="GO:0051537">
    <property type="term" value="F:2 iron, 2 sulfur cluster binding"/>
    <property type="evidence" value="ECO:0007669"/>
    <property type="project" value="UniProtKB-KW"/>
</dbReference>
<evidence type="ECO:0000256" key="3">
    <source>
        <dbReference type="ARBA" id="ARBA00023004"/>
    </source>
</evidence>
<dbReference type="InterPro" id="IPR036010">
    <property type="entry name" value="2Fe-2S_ferredoxin-like_sf"/>
</dbReference>
<keyword evidence="3" id="KW-0408">Iron</keyword>
<dbReference type="CDD" id="cd00207">
    <property type="entry name" value="fer2"/>
    <property type="match status" value="1"/>
</dbReference>